<keyword evidence="5" id="KW-1185">Reference proteome</keyword>
<dbReference type="InterPro" id="IPR013815">
    <property type="entry name" value="ATP_grasp_subdomain_1"/>
</dbReference>
<dbReference type="AlphaFoldDB" id="A0A1I7RMJ9"/>
<dbReference type="PROSITE" id="PS50975">
    <property type="entry name" value="ATP_GRASP"/>
    <property type="match status" value="1"/>
</dbReference>
<dbReference type="InterPro" id="IPR011761">
    <property type="entry name" value="ATP-grasp"/>
</dbReference>
<name>A0A1I7RMJ9_BURXY</name>
<evidence type="ECO:0000256" key="1">
    <source>
        <dbReference type="PROSITE-ProRule" id="PRU00409"/>
    </source>
</evidence>
<reference evidence="6" key="1">
    <citation type="submission" date="2016-11" db="UniProtKB">
        <authorList>
            <consortium name="WormBaseParasite"/>
        </authorList>
    </citation>
    <scope>IDENTIFICATION</scope>
</reference>
<dbReference type="OrthoDB" id="5790559at2759"/>
<sequence>MTRCVVIVAVWRRPLDLSLLQKPFDQRLIVVGPKSMIHGENNIDTFHYVDGPVSRKDKNYASIIQKVLELCAGLGTTRCRLLTFERALQQEMAQIRTELNLEGLRFKQYYELFNRKEMKSICKKGSVPSARSCSLSSITAHLDQWVDHATNNVGRYPIVVRPQQNVQYGYCGMRIIHNPDEFSDYLKEMLARQHGETNKPIEIIAEECVADGQEVVVMFSSKTGLFAAMAAVEPSSTFLSASRHHEPYAIEYLNADQTRDNFPGLETFVTQTMKSIFPFEHSEVLFLKAFYKTHSNIKFMNVSLEIHNDTLASLFAEANKGKSWEAAIIESIFDTVLTPIDEPTSPNGFSTATTDVVPQDHMHYAVLNYPTTEGIILHQVTIPKRKSTKRVAWRVYENEEMIEAEYIDDNIVQVYLYNSDRQQLLGDIRETIRRTHLPIDKFTPIDKNAVRWRKGRKEDRFFSVAGNTLIRSCTTAD</sequence>
<keyword evidence="1" id="KW-0067">ATP-binding</keyword>
<keyword evidence="1" id="KW-0547">Nucleotide-binding</keyword>
<dbReference type="EMBL" id="CAJFCV020000005">
    <property type="protein sequence ID" value="CAG9125749.1"/>
    <property type="molecule type" value="Genomic_DNA"/>
</dbReference>
<dbReference type="SUPFAM" id="SSF56059">
    <property type="entry name" value="Glutathione synthetase ATP-binding domain-like"/>
    <property type="match status" value="1"/>
</dbReference>
<dbReference type="GO" id="GO:0046872">
    <property type="term" value="F:metal ion binding"/>
    <property type="evidence" value="ECO:0007669"/>
    <property type="project" value="InterPro"/>
</dbReference>
<gene>
    <name evidence="3" type="ORF">BXYJ_LOCUS12869</name>
</gene>
<evidence type="ECO:0000313" key="5">
    <source>
        <dbReference type="Proteomes" id="UP000659654"/>
    </source>
</evidence>
<dbReference type="GO" id="GO:0005524">
    <property type="term" value="F:ATP binding"/>
    <property type="evidence" value="ECO:0007669"/>
    <property type="project" value="UniProtKB-UniRule"/>
</dbReference>
<feature type="domain" description="ATP-grasp" evidence="2">
    <location>
        <begin position="119"/>
        <end position="333"/>
    </location>
</feature>
<protein>
    <submittedName>
        <fullName evidence="3">(pine wood nematode) hypothetical protein</fullName>
    </submittedName>
    <submittedName>
        <fullName evidence="6">ATP-grasp domain-containing protein</fullName>
    </submittedName>
</protein>
<dbReference type="EMBL" id="CAJFDI010000005">
    <property type="protein sequence ID" value="CAD5232778.1"/>
    <property type="molecule type" value="Genomic_DNA"/>
</dbReference>
<accession>A0A1I7RMJ9</accession>
<reference evidence="3" key="2">
    <citation type="submission" date="2020-09" db="EMBL/GenBank/DDBJ databases">
        <authorList>
            <person name="Kikuchi T."/>
        </authorList>
    </citation>
    <scope>NUCLEOTIDE SEQUENCE</scope>
    <source>
        <strain evidence="3">Ka4C1</strain>
    </source>
</reference>
<evidence type="ECO:0000259" key="2">
    <source>
        <dbReference type="PROSITE" id="PS50975"/>
    </source>
</evidence>
<organism evidence="4 6">
    <name type="scientific">Bursaphelenchus xylophilus</name>
    <name type="common">Pinewood nematode worm</name>
    <name type="synonym">Aphelenchoides xylophilus</name>
    <dbReference type="NCBI Taxonomy" id="6326"/>
    <lineage>
        <taxon>Eukaryota</taxon>
        <taxon>Metazoa</taxon>
        <taxon>Ecdysozoa</taxon>
        <taxon>Nematoda</taxon>
        <taxon>Chromadorea</taxon>
        <taxon>Rhabditida</taxon>
        <taxon>Tylenchina</taxon>
        <taxon>Tylenchomorpha</taxon>
        <taxon>Aphelenchoidea</taxon>
        <taxon>Aphelenchoididae</taxon>
        <taxon>Bursaphelenchus</taxon>
    </lineage>
</organism>
<dbReference type="eggNOG" id="ENOG502SMNQ">
    <property type="taxonomic scope" value="Eukaryota"/>
</dbReference>
<dbReference type="Proteomes" id="UP000582659">
    <property type="component" value="Unassembled WGS sequence"/>
</dbReference>
<dbReference type="Gene3D" id="3.30.1490.20">
    <property type="entry name" value="ATP-grasp fold, A domain"/>
    <property type="match status" value="1"/>
</dbReference>
<evidence type="ECO:0000313" key="4">
    <source>
        <dbReference type="Proteomes" id="UP000095284"/>
    </source>
</evidence>
<dbReference type="WBParaSite" id="BXY_0193400.1">
    <property type="protein sequence ID" value="BXY_0193400.1"/>
    <property type="gene ID" value="BXY_0193400"/>
</dbReference>
<evidence type="ECO:0000313" key="6">
    <source>
        <dbReference type="WBParaSite" id="BXY_0193400.1"/>
    </source>
</evidence>
<evidence type="ECO:0000313" key="3">
    <source>
        <dbReference type="EMBL" id="CAD5232778.1"/>
    </source>
</evidence>
<proteinExistence type="predicted"/>
<dbReference type="Proteomes" id="UP000095284">
    <property type="component" value="Unplaced"/>
</dbReference>
<dbReference type="Proteomes" id="UP000659654">
    <property type="component" value="Unassembled WGS sequence"/>
</dbReference>